<dbReference type="Proteomes" id="UP000019109">
    <property type="component" value="Unassembled WGS sequence"/>
</dbReference>
<proteinExistence type="predicted"/>
<dbReference type="EMBL" id="BAVR01000007">
    <property type="protein sequence ID" value="GAE87539.1"/>
    <property type="molecule type" value="Genomic_DNA"/>
</dbReference>
<dbReference type="AlphaFoldDB" id="W4V471"/>
<accession>W4V471</accession>
<gene>
    <name evidence="1" type="ORF">JCM21531_911</name>
</gene>
<sequence length="69" mass="7853">MEIFEGLNEKGLAILNGDDKLLYGLNNLLKFRTVFYGMEEGLDYRAYNVESLGEKVLHLILSLKEENTG</sequence>
<keyword evidence="1" id="KW-0436">Ligase</keyword>
<reference evidence="1" key="1">
    <citation type="journal article" date="2014" name="Genome Announc.">
        <title>Draft Genome Sequence of Clostridium straminisolvens Strain JCM 21531T, Isolated from a Cellulose-Degrading Bacterial Community.</title>
        <authorList>
            <person name="Yuki M."/>
            <person name="Oshima K."/>
            <person name="Suda W."/>
            <person name="Sakamoto M."/>
            <person name="Kitamura K."/>
            <person name="Iida T."/>
            <person name="Hattori M."/>
            <person name="Ohkuma M."/>
        </authorList>
    </citation>
    <scope>NUCLEOTIDE SEQUENCE [LARGE SCALE GENOMIC DNA]</scope>
    <source>
        <strain evidence="1">JCM 21531</strain>
    </source>
</reference>
<evidence type="ECO:0000313" key="1">
    <source>
        <dbReference type="EMBL" id="GAE87539.1"/>
    </source>
</evidence>
<organism evidence="1 2">
    <name type="scientific">Acetivibrio straminisolvens JCM 21531</name>
    <dbReference type="NCBI Taxonomy" id="1294263"/>
    <lineage>
        <taxon>Bacteria</taxon>
        <taxon>Bacillati</taxon>
        <taxon>Bacillota</taxon>
        <taxon>Clostridia</taxon>
        <taxon>Eubacteriales</taxon>
        <taxon>Oscillospiraceae</taxon>
        <taxon>Acetivibrio</taxon>
    </lineage>
</organism>
<dbReference type="InterPro" id="IPR036565">
    <property type="entry name" value="Mur-like_cat_sf"/>
</dbReference>
<name>W4V471_9FIRM</name>
<dbReference type="STRING" id="1294263.JCM21531_911"/>
<comment type="caution">
    <text evidence="1">The sequence shown here is derived from an EMBL/GenBank/DDBJ whole genome shotgun (WGS) entry which is preliminary data.</text>
</comment>
<dbReference type="GO" id="GO:0005524">
    <property type="term" value="F:ATP binding"/>
    <property type="evidence" value="ECO:0007669"/>
    <property type="project" value="InterPro"/>
</dbReference>
<evidence type="ECO:0000313" key="2">
    <source>
        <dbReference type="Proteomes" id="UP000019109"/>
    </source>
</evidence>
<dbReference type="SUPFAM" id="SSF53623">
    <property type="entry name" value="MurD-like peptide ligases, catalytic domain"/>
    <property type="match status" value="1"/>
</dbReference>
<dbReference type="Gene3D" id="3.40.1190.10">
    <property type="entry name" value="Mur-like, catalytic domain"/>
    <property type="match status" value="1"/>
</dbReference>
<keyword evidence="2" id="KW-1185">Reference proteome</keyword>
<protein>
    <submittedName>
        <fullName evidence="1">UDP-N-acetylmuramoylalanyl-D-glutamyl-2,6-diaminopimelate-D-alanyl-D-alanine ligase</fullName>
    </submittedName>
</protein>
<dbReference type="GO" id="GO:0016874">
    <property type="term" value="F:ligase activity"/>
    <property type="evidence" value="ECO:0007669"/>
    <property type="project" value="UniProtKB-KW"/>
</dbReference>